<dbReference type="GO" id="GO:0033612">
    <property type="term" value="F:receptor serine/threonine kinase binding"/>
    <property type="evidence" value="ECO:0007669"/>
    <property type="project" value="TreeGrafter"/>
</dbReference>
<evidence type="ECO:0000256" key="1">
    <source>
        <dbReference type="ARBA" id="ARBA00022614"/>
    </source>
</evidence>
<dbReference type="InterPro" id="IPR011009">
    <property type="entry name" value="Kinase-like_dom_sf"/>
</dbReference>
<keyword evidence="8 12" id="KW-1133">Transmembrane helix</keyword>
<keyword evidence="10" id="KW-0325">Glycoprotein</keyword>
<keyword evidence="1" id="KW-0433">Leucine-rich repeat</keyword>
<dbReference type="Proteomes" id="UP001162972">
    <property type="component" value="Chromosome 15Z"/>
</dbReference>
<evidence type="ECO:0000256" key="7">
    <source>
        <dbReference type="ARBA" id="ARBA00022840"/>
    </source>
</evidence>
<evidence type="ECO:0000313" key="14">
    <source>
        <dbReference type="EMBL" id="KAJ6411448.1"/>
    </source>
</evidence>
<feature type="binding site" evidence="11">
    <location>
        <position position="411"/>
    </location>
    <ligand>
        <name>ATP</name>
        <dbReference type="ChEBI" id="CHEBI:30616"/>
    </ligand>
</feature>
<evidence type="ECO:0000256" key="8">
    <source>
        <dbReference type="ARBA" id="ARBA00022989"/>
    </source>
</evidence>
<protein>
    <recommendedName>
        <fullName evidence="13">Protein kinase domain-containing protein</fullName>
    </recommendedName>
</protein>
<dbReference type="PANTHER" id="PTHR48056">
    <property type="entry name" value="LRR RECEPTOR-LIKE SERINE/THREONINE-PROTEIN KINASE-RELATED"/>
    <property type="match status" value="1"/>
</dbReference>
<dbReference type="PROSITE" id="PS00107">
    <property type="entry name" value="PROTEIN_KINASE_ATP"/>
    <property type="match status" value="1"/>
</dbReference>
<dbReference type="InterPro" id="IPR008271">
    <property type="entry name" value="Ser/Thr_kinase_AS"/>
</dbReference>
<keyword evidence="15" id="KW-1185">Reference proteome</keyword>
<dbReference type="Gene3D" id="1.10.510.10">
    <property type="entry name" value="Transferase(Phosphotransferase) domain 1"/>
    <property type="match status" value="1"/>
</dbReference>
<keyword evidence="7 11" id="KW-0067">ATP-binding</keyword>
<feature type="transmembrane region" description="Helical" evidence="12">
    <location>
        <begin position="319"/>
        <end position="340"/>
    </location>
</feature>
<keyword evidence="5 11" id="KW-0547">Nucleotide-binding</keyword>
<evidence type="ECO:0000256" key="3">
    <source>
        <dbReference type="ARBA" id="ARBA00022692"/>
    </source>
</evidence>
<dbReference type="EMBL" id="JAPFFJ010000014">
    <property type="protein sequence ID" value="KAJ6411448.1"/>
    <property type="molecule type" value="Genomic_DNA"/>
</dbReference>
<dbReference type="SUPFAM" id="SSF56112">
    <property type="entry name" value="Protein kinase-like (PK-like)"/>
    <property type="match status" value="1"/>
</dbReference>
<feature type="domain" description="Protein kinase" evidence="13">
    <location>
        <begin position="237"/>
        <end position="542"/>
    </location>
</feature>
<dbReference type="Gene3D" id="3.80.10.10">
    <property type="entry name" value="Ribonuclease Inhibitor"/>
    <property type="match status" value="1"/>
</dbReference>
<evidence type="ECO:0000256" key="2">
    <source>
        <dbReference type="ARBA" id="ARBA00022679"/>
    </source>
</evidence>
<evidence type="ECO:0000256" key="6">
    <source>
        <dbReference type="ARBA" id="ARBA00022777"/>
    </source>
</evidence>
<dbReference type="SUPFAM" id="SSF52058">
    <property type="entry name" value="L domain-like"/>
    <property type="match status" value="1"/>
</dbReference>
<dbReference type="InterPro" id="IPR000719">
    <property type="entry name" value="Prot_kinase_dom"/>
</dbReference>
<dbReference type="InterPro" id="IPR032675">
    <property type="entry name" value="LRR_dom_sf"/>
</dbReference>
<keyword evidence="6" id="KW-0418">Kinase</keyword>
<evidence type="ECO:0000256" key="9">
    <source>
        <dbReference type="ARBA" id="ARBA00023136"/>
    </source>
</evidence>
<keyword evidence="4" id="KW-0677">Repeat</keyword>
<evidence type="ECO:0000259" key="13">
    <source>
        <dbReference type="PROSITE" id="PS50011"/>
    </source>
</evidence>
<reference evidence="14 15" key="1">
    <citation type="journal article" date="2023" name="Int. J. Mol. Sci.">
        <title>De Novo Assembly and Annotation of 11 Diverse Shrub Willow (Salix) Genomes Reveals Novel Gene Organization in Sex-Linked Regions.</title>
        <authorList>
            <person name="Hyden B."/>
            <person name="Feng K."/>
            <person name="Yates T.B."/>
            <person name="Jawdy S."/>
            <person name="Cereghino C."/>
            <person name="Smart L.B."/>
            <person name="Muchero W."/>
        </authorList>
    </citation>
    <scope>NUCLEOTIDE SEQUENCE [LARGE SCALE GENOMIC DNA]</scope>
    <source>
        <tissue evidence="14">Shoot tip</tissue>
    </source>
</reference>
<dbReference type="PANTHER" id="PTHR48056:SF81">
    <property type="entry name" value="RECEPTOR PROTEIN-TYROSINE KINASE CEPR1"/>
    <property type="match status" value="1"/>
</dbReference>
<evidence type="ECO:0000256" key="11">
    <source>
        <dbReference type="PROSITE-ProRule" id="PRU10141"/>
    </source>
</evidence>
<evidence type="ECO:0000256" key="10">
    <source>
        <dbReference type="ARBA" id="ARBA00023180"/>
    </source>
</evidence>
<dbReference type="Pfam" id="PF00069">
    <property type="entry name" value="Pkinase"/>
    <property type="match status" value="1"/>
</dbReference>
<dbReference type="InterPro" id="IPR050647">
    <property type="entry name" value="Plant_LRR-RLKs"/>
</dbReference>
<name>A0AAD6P085_9ROSI</name>
<accession>A0AAD6P085</accession>
<evidence type="ECO:0000256" key="4">
    <source>
        <dbReference type="ARBA" id="ARBA00022737"/>
    </source>
</evidence>
<comment type="caution">
    <text evidence="14">The sequence shown here is derived from an EMBL/GenBank/DDBJ whole genome shotgun (WGS) entry which is preliminary data.</text>
</comment>
<dbReference type="PROSITE" id="PS50011">
    <property type="entry name" value="PROTEIN_KINASE_DOM"/>
    <property type="match status" value="1"/>
</dbReference>
<keyword evidence="3 12" id="KW-0812">Transmembrane</keyword>
<dbReference type="GO" id="GO:0004672">
    <property type="term" value="F:protein kinase activity"/>
    <property type="evidence" value="ECO:0007669"/>
    <property type="project" value="InterPro"/>
</dbReference>
<dbReference type="AlphaFoldDB" id="A0AAD6P085"/>
<sequence>MVWNHSRSQSNEVVSLELSYVDLFGKLPSNFTSLSSLKKAYSSRTNLTGFNTRKKSHFRSSSARLRYLEVIRAGGNKNLEGSLPREIGKLQQFVDIRHGEKQASLGFLPPSLGLLKKLQTIAIYTALLSGPNPSRNLVIAPSSGTYTSMKTHSPGSIPKTFGQLRNLKNLLLGKTTSVGIIPPSSEAATGSNNNKVAGTIPPQIGNLKNLNFLDLGSNRITGNIPGRNLGLSNLTFFDLHSNAIYGNLPRVLTSLCLSALPNLVVLNVSHNNFSGHVSDMPFFSKLPLSVLTGNPALCFSDNQCDDDDKHVKGMTAARVAMVVLLCTACALLLAALYIILGSKKHCRGAHECDNDDDLEMSSPWEVTLYQKLDLSIADVARSLTAGNVIGQGRSGVVYKVAIPSGLMVAVKRGWCWIGGVGDEVQDRIRGGRGASLFAPCVPPILHRDVKSHNILLGDGYEAFLADFGLARVVEDGHGSLFANPQFAGSYGYIAPGVAPRQFFDYVRSHFGISDEGDLKQDLEMGSVAKSHQSAYLKILTVN</sequence>
<keyword evidence="9 12" id="KW-0472">Membrane</keyword>
<keyword evidence="2" id="KW-0808">Transferase</keyword>
<evidence type="ECO:0000256" key="12">
    <source>
        <dbReference type="SAM" id="Phobius"/>
    </source>
</evidence>
<evidence type="ECO:0000256" key="5">
    <source>
        <dbReference type="ARBA" id="ARBA00022741"/>
    </source>
</evidence>
<gene>
    <name evidence="14" type="ORF">OIU84_008093</name>
</gene>
<dbReference type="GO" id="GO:0005524">
    <property type="term" value="F:ATP binding"/>
    <property type="evidence" value="ECO:0007669"/>
    <property type="project" value="UniProtKB-UniRule"/>
</dbReference>
<organism evidence="14 15">
    <name type="scientific">Salix udensis</name>
    <dbReference type="NCBI Taxonomy" id="889485"/>
    <lineage>
        <taxon>Eukaryota</taxon>
        <taxon>Viridiplantae</taxon>
        <taxon>Streptophyta</taxon>
        <taxon>Embryophyta</taxon>
        <taxon>Tracheophyta</taxon>
        <taxon>Spermatophyta</taxon>
        <taxon>Magnoliopsida</taxon>
        <taxon>eudicotyledons</taxon>
        <taxon>Gunneridae</taxon>
        <taxon>Pentapetalae</taxon>
        <taxon>rosids</taxon>
        <taxon>fabids</taxon>
        <taxon>Malpighiales</taxon>
        <taxon>Salicaceae</taxon>
        <taxon>Saliceae</taxon>
        <taxon>Salix</taxon>
    </lineage>
</organism>
<evidence type="ECO:0000313" key="15">
    <source>
        <dbReference type="Proteomes" id="UP001162972"/>
    </source>
</evidence>
<dbReference type="PROSITE" id="PS00108">
    <property type="entry name" value="PROTEIN_KINASE_ST"/>
    <property type="match status" value="1"/>
</dbReference>
<proteinExistence type="predicted"/>
<dbReference type="InterPro" id="IPR017441">
    <property type="entry name" value="Protein_kinase_ATP_BS"/>
</dbReference>